<dbReference type="PANTHER" id="PTHR31672:SF13">
    <property type="entry name" value="F-BOX PROTEIN CPR30-LIKE"/>
    <property type="match status" value="1"/>
</dbReference>
<name>A0A4Y7L8F9_PAPSO</name>
<evidence type="ECO:0000313" key="3">
    <source>
        <dbReference type="Proteomes" id="UP000316621"/>
    </source>
</evidence>
<dbReference type="InterPro" id="IPR006527">
    <property type="entry name" value="F-box-assoc_dom_typ1"/>
</dbReference>
<dbReference type="PANTHER" id="PTHR31672">
    <property type="entry name" value="BNACNNG10540D PROTEIN"/>
    <property type="match status" value="1"/>
</dbReference>
<dbReference type="STRING" id="3469.A0A4Y7L8F9"/>
<dbReference type="Pfam" id="PF07734">
    <property type="entry name" value="FBA_1"/>
    <property type="match status" value="1"/>
</dbReference>
<dbReference type="InterPro" id="IPR017451">
    <property type="entry name" value="F-box-assoc_interact_dom"/>
</dbReference>
<dbReference type="Gramene" id="RZC80539">
    <property type="protein sequence ID" value="RZC80539"/>
    <property type="gene ID" value="C5167_043112"/>
</dbReference>
<evidence type="ECO:0000313" key="2">
    <source>
        <dbReference type="EMBL" id="RZC80539.1"/>
    </source>
</evidence>
<keyword evidence="3" id="KW-1185">Reference proteome</keyword>
<feature type="domain" description="F-box associated beta-propeller type 1" evidence="1">
    <location>
        <begin position="43"/>
        <end position="267"/>
    </location>
</feature>
<dbReference type="EMBL" id="CM010724">
    <property type="protein sequence ID" value="RZC80539.1"/>
    <property type="molecule type" value="Genomic_DNA"/>
</dbReference>
<evidence type="ECO:0000259" key="1">
    <source>
        <dbReference type="Pfam" id="PF07734"/>
    </source>
</evidence>
<accession>A0A4Y7L8F9</accession>
<dbReference type="NCBIfam" id="TIGR01640">
    <property type="entry name" value="F_box_assoc_1"/>
    <property type="match status" value="1"/>
</dbReference>
<dbReference type="Proteomes" id="UP000316621">
    <property type="component" value="Chromosome 10"/>
</dbReference>
<protein>
    <recommendedName>
        <fullName evidence="1">F-box associated beta-propeller type 1 domain-containing protein</fullName>
    </recommendedName>
</protein>
<proteinExistence type="predicted"/>
<dbReference type="AlphaFoldDB" id="A0A4Y7L8F9"/>
<organism evidence="2 3">
    <name type="scientific">Papaver somniferum</name>
    <name type="common">Opium poppy</name>
    <dbReference type="NCBI Taxonomy" id="3469"/>
    <lineage>
        <taxon>Eukaryota</taxon>
        <taxon>Viridiplantae</taxon>
        <taxon>Streptophyta</taxon>
        <taxon>Embryophyta</taxon>
        <taxon>Tracheophyta</taxon>
        <taxon>Spermatophyta</taxon>
        <taxon>Magnoliopsida</taxon>
        <taxon>Ranunculales</taxon>
        <taxon>Papaveraceae</taxon>
        <taxon>Papaveroideae</taxon>
        <taxon>Papaver</taxon>
    </lineage>
</organism>
<reference evidence="2 3" key="1">
    <citation type="journal article" date="2018" name="Science">
        <title>The opium poppy genome and morphinan production.</title>
        <authorList>
            <person name="Guo L."/>
            <person name="Winzer T."/>
            <person name="Yang X."/>
            <person name="Li Y."/>
            <person name="Ning Z."/>
            <person name="He Z."/>
            <person name="Teodor R."/>
            <person name="Lu Y."/>
            <person name="Bowser T.A."/>
            <person name="Graham I.A."/>
            <person name="Ye K."/>
        </authorList>
    </citation>
    <scope>NUCLEOTIDE SEQUENCE [LARGE SCALE GENOMIC DNA]</scope>
    <source>
        <strain evidence="3">cv. HN1</strain>
        <tissue evidence="2">Leaves</tissue>
    </source>
</reference>
<gene>
    <name evidence="2" type="ORF">C5167_043112</name>
</gene>
<sequence>MSSIPEEIYHDMLLKLSVKSLLTCNPSLILNGYTRIRNCDTSLYSIDHDPLQSLLSRSTDDFIECAAELDYPFKLYAKTICLIGCCDGLLCLCLSFNLTARKTFCLWNPATKEYKDLPKSPDVHDVDGISSRYFCYDSKSDNYILIIWHDNVVQVYSLKSDLWKTMDIVPYVHYTLDNSGVLFNGDPHWISIKKQDDYQKIVVSLDISTERFKGIELPKECLEGLAHTDAILVVLEGSLCVLNFNVCIDVWVLQDDGVEEFWTRRFIINYESEYGGRMRVVSSSTSGDILVEINDELYYYGHKFGTVRKLYSRSLRCWRRVEQYFESLVSLGAGSYVPEKDRIEESIHT</sequence>
<dbReference type="InterPro" id="IPR050796">
    <property type="entry name" value="SCF_F-box_component"/>
</dbReference>